<proteinExistence type="predicted"/>
<feature type="region of interest" description="Disordered" evidence="1">
    <location>
        <begin position="1"/>
        <end position="154"/>
    </location>
</feature>
<evidence type="ECO:0000256" key="1">
    <source>
        <dbReference type="SAM" id="MobiDB-lite"/>
    </source>
</evidence>
<gene>
    <name evidence="2" type="ORF">EVAR_104019_1</name>
</gene>
<keyword evidence="3" id="KW-1185">Reference proteome</keyword>
<name>A0A4C1Y0H4_EUMVA</name>
<protein>
    <submittedName>
        <fullName evidence="2">Uncharacterized protein</fullName>
    </submittedName>
</protein>
<evidence type="ECO:0000313" key="3">
    <source>
        <dbReference type="Proteomes" id="UP000299102"/>
    </source>
</evidence>
<feature type="compositionally biased region" description="Basic and acidic residues" evidence="1">
    <location>
        <begin position="89"/>
        <end position="102"/>
    </location>
</feature>
<reference evidence="2 3" key="1">
    <citation type="journal article" date="2019" name="Commun. Biol.">
        <title>The bagworm genome reveals a unique fibroin gene that provides high tensile strength.</title>
        <authorList>
            <person name="Kono N."/>
            <person name="Nakamura H."/>
            <person name="Ohtoshi R."/>
            <person name="Tomita M."/>
            <person name="Numata K."/>
            <person name="Arakawa K."/>
        </authorList>
    </citation>
    <scope>NUCLEOTIDE SEQUENCE [LARGE SCALE GENOMIC DNA]</scope>
</reference>
<comment type="caution">
    <text evidence="2">The sequence shown here is derived from an EMBL/GenBank/DDBJ whole genome shotgun (WGS) entry which is preliminary data.</text>
</comment>
<sequence length="154" mass="16995">MLAQEGGGRAHYTYRKWNNLVGDRRTRPETTGGDLLPGHSRPATRFAGKGRLFPHSAKSEAYPRRDVRQAIGAPGKAGCVGSSSTDTTPNKKENSKEEEKLCPKRRLRDNGGKCSNFRRNTARGARKDGGQRLGRGRPPTERPPARARRPAARH</sequence>
<dbReference type="EMBL" id="BGZK01000999">
    <property type="protein sequence ID" value="GBP68059.1"/>
    <property type="molecule type" value="Genomic_DNA"/>
</dbReference>
<dbReference type="AlphaFoldDB" id="A0A4C1Y0H4"/>
<evidence type="ECO:0000313" key="2">
    <source>
        <dbReference type="EMBL" id="GBP68059.1"/>
    </source>
</evidence>
<organism evidence="2 3">
    <name type="scientific">Eumeta variegata</name>
    <name type="common">Bagworm moth</name>
    <name type="synonym">Eumeta japonica</name>
    <dbReference type="NCBI Taxonomy" id="151549"/>
    <lineage>
        <taxon>Eukaryota</taxon>
        <taxon>Metazoa</taxon>
        <taxon>Ecdysozoa</taxon>
        <taxon>Arthropoda</taxon>
        <taxon>Hexapoda</taxon>
        <taxon>Insecta</taxon>
        <taxon>Pterygota</taxon>
        <taxon>Neoptera</taxon>
        <taxon>Endopterygota</taxon>
        <taxon>Lepidoptera</taxon>
        <taxon>Glossata</taxon>
        <taxon>Ditrysia</taxon>
        <taxon>Tineoidea</taxon>
        <taxon>Psychidae</taxon>
        <taxon>Oiketicinae</taxon>
        <taxon>Eumeta</taxon>
    </lineage>
</organism>
<feature type="compositionally biased region" description="Basic residues" evidence="1">
    <location>
        <begin position="145"/>
        <end position="154"/>
    </location>
</feature>
<feature type="compositionally biased region" description="Basic and acidic residues" evidence="1">
    <location>
        <begin position="57"/>
        <end position="68"/>
    </location>
</feature>
<accession>A0A4C1Y0H4</accession>
<dbReference type="Proteomes" id="UP000299102">
    <property type="component" value="Unassembled WGS sequence"/>
</dbReference>